<evidence type="ECO:0000313" key="7">
    <source>
        <dbReference type="Proteomes" id="UP001199106"/>
    </source>
</evidence>
<dbReference type="InterPro" id="IPR001841">
    <property type="entry name" value="Znf_RING"/>
</dbReference>
<dbReference type="GO" id="GO:0016567">
    <property type="term" value="P:protein ubiquitination"/>
    <property type="evidence" value="ECO:0007669"/>
    <property type="project" value="TreeGrafter"/>
</dbReference>
<proteinExistence type="predicted"/>
<keyword evidence="2 4" id="KW-0863">Zinc-finger</keyword>
<protein>
    <recommendedName>
        <fullName evidence="5">RING-type domain-containing protein</fullName>
    </recommendedName>
</protein>
<accession>A0AAD4IES4</accession>
<organism evidence="6 7">
    <name type="scientific">Alternaria panax</name>
    <dbReference type="NCBI Taxonomy" id="48097"/>
    <lineage>
        <taxon>Eukaryota</taxon>
        <taxon>Fungi</taxon>
        <taxon>Dikarya</taxon>
        <taxon>Ascomycota</taxon>
        <taxon>Pezizomycotina</taxon>
        <taxon>Dothideomycetes</taxon>
        <taxon>Pleosporomycetidae</taxon>
        <taxon>Pleosporales</taxon>
        <taxon>Pleosporineae</taxon>
        <taxon>Pleosporaceae</taxon>
        <taxon>Alternaria</taxon>
        <taxon>Alternaria sect. Panax</taxon>
    </lineage>
</organism>
<dbReference type="Proteomes" id="UP001199106">
    <property type="component" value="Unassembled WGS sequence"/>
</dbReference>
<evidence type="ECO:0000313" key="6">
    <source>
        <dbReference type="EMBL" id="KAG9193383.1"/>
    </source>
</evidence>
<dbReference type="GO" id="GO:0061630">
    <property type="term" value="F:ubiquitin protein ligase activity"/>
    <property type="evidence" value="ECO:0007669"/>
    <property type="project" value="TreeGrafter"/>
</dbReference>
<dbReference type="GO" id="GO:0008270">
    <property type="term" value="F:zinc ion binding"/>
    <property type="evidence" value="ECO:0007669"/>
    <property type="project" value="UniProtKB-KW"/>
</dbReference>
<evidence type="ECO:0000256" key="2">
    <source>
        <dbReference type="ARBA" id="ARBA00022771"/>
    </source>
</evidence>
<comment type="caution">
    <text evidence="6">The sequence shown here is derived from an EMBL/GenBank/DDBJ whole genome shotgun (WGS) entry which is preliminary data.</text>
</comment>
<feature type="domain" description="RING-type" evidence="5">
    <location>
        <begin position="251"/>
        <end position="295"/>
    </location>
</feature>
<reference evidence="6" key="1">
    <citation type="submission" date="2021-07" db="EMBL/GenBank/DDBJ databases">
        <title>Genome Resource of American Ginseng Black Spot Pathogen Alternaria panax.</title>
        <authorList>
            <person name="Qiu C."/>
            <person name="Wang W."/>
            <person name="Liu Z."/>
        </authorList>
    </citation>
    <scope>NUCLEOTIDE SEQUENCE</scope>
    <source>
        <strain evidence="6">BNCC115425</strain>
    </source>
</reference>
<evidence type="ECO:0000259" key="5">
    <source>
        <dbReference type="PROSITE" id="PS50089"/>
    </source>
</evidence>
<dbReference type="Gene3D" id="3.30.40.10">
    <property type="entry name" value="Zinc/RING finger domain, C3HC4 (zinc finger)"/>
    <property type="match status" value="1"/>
</dbReference>
<evidence type="ECO:0000256" key="3">
    <source>
        <dbReference type="ARBA" id="ARBA00022833"/>
    </source>
</evidence>
<dbReference type="EMBL" id="JAANER010000002">
    <property type="protein sequence ID" value="KAG9193383.1"/>
    <property type="molecule type" value="Genomic_DNA"/>
</dbReference>
<name>A0AAD4IES4_9PLEO</name>
<keyword evidence="7" id="KW-1185">Reference proteome</keyword>
<keyword evidence="3" id="KW-0862">Zinc</keyword>
<sequence length="360" mass="41325">MSQDISPWRPKEVQDNLTAGLGAPLKRLAFRCQSVPSQTQGFEIIKFSRGLPEHFEWGGFFLGVDMNVSFGTNGNDSLYDDTWRLRLARLTSEPNMNAQTPTMLDVISALPRSKWSKDVRNFGDLFERILKVLQASRDTIWPNFGVINLMEDRLTLCKICMFIQRVISYIARLFSKSLEDYMHDLRMAREMIGVPVNFDLAELHDVKICYHEQRNEIQECFSGVSDLEWVSPTIPVSEVLTTIENPNEIQCIICGCELSSDDLLTVPCLHAICDGCLEHWIHAAQNASHTCPYCRTELFSKPEYRPKHVDRARNYEAQIDRLESLMIWRDFIGQSAAWFNAELAMQRLYELETSSLLAAN</sequence>
<dbReference type="Pfam" id="PF13639">
    <property type="entry name" value="zf-RING_2"/>
    <property type="match status" value="1"/>
</dbReference>
<dbReference type="PROSITE" id="PS50089">
    <property type="entry name" value="ZF_RING_2"/>
    <property type="match status" value="1"/>
</dbReference>
<gene>
    <name evidence="6" type="ORF">G6011_03418</name>
</gene>
<evidence type="ECO:0000256" key="4">
    <source>
        <dbReference type="PROSITE-ProRule" id="PRU00175"/>
    </source>
</evidence>
<dbReference type="PROSITE" id="PS00518">
    <property type="entry name" value="ZF_RING_1"/>
    <property type="match status" value="1"/>
</dbReference>
<dbReference type="InterPro" id="IPR013083">
    <property type="entry name" value="Znf_RING/FYVE/PHD"/>
</dbReference>
<dbReference type="AlphaFoldDB" id="A0AAD4IES4"/>
<dbReference type="PANTHER" id="PTHR45969">
    <property type="entry name" value="RING ZINC FINGER PROTEIN-RELATED"/>
    <property type="match status" value="1"/>
</dbReference>
<dbReference type="PANTHER" id="PTHR45969:SF69">
    <property type="entry name" value="FINGER DOMAIN PROTEIN, PUTATIVE (AFU_ORTHOLOGUE AFUA_3G12190)-RELATED"/>
    <property type="match status" value="1"/>
</dbReference>
<dbReference type="SUPFAM" id="SSF57850">
    <property type="entry name" value="RING/U-box"/>
    <property type="match status" value="1"/>
</dbReference>
<evidence type="ECO:0000256" key="1">
    <source>
        <dbReference type="ARBA" id="ARBA00022723"/>
    </source>
</evidence>
<dbReference type="InterPro" id="IPR017907">
    <property type="entry name" value="Znf_RING_CS"/>
</dbReference>
<keyword evidence="1" id="KW-0479">Metal-binding</keyword>